<dbReference type="AlphaFoldDB" id="A0A3L7ANA7"/>
<dbReference type="Pfam" id="PF04977">
    <property type="entry name" value="DivIC"/>
    <property type="match status" value="1"/>
</dbReference>
<dbReference type="Proteomes" id="UP000269438">
    <property type="component" value="Unassembled WGS sequence"/>
</dbReference>
<keyword evidence="5" id="KW-1185">Reference proteome</keyword>
<feature type="region of interest" description="Disordered" evidence="1">
    <location>
        <begin position="101"/>
        <end position="123"/>
    </location>
</feature>
<proteinExistence type="predicted"/>
<sequence length="151" mass="16748">MTETGSSAQSGWMRRLRLSGFAAIMLGVIALGVVIIAPNLKTYVEQRQQIAIYQKLVTDDKHTVKNLMAERERWNDKTYIETQARDRLYYVNPGETTYTVRNDLDPAVSGKEPDPVSDKVKTGDANWSENLLGSFLSAGLGKVAVGNTPEK</sequence>
<dbReference type="InterPro" id="IPR007060">
    <property type="entry name" value="FtsL/DivIC"/>
</dbReference>
<evidence type="ECO:0000256" key="2">
    <source>
        <dbReference type="SAM" id="Phobius"/>
    </source>
</evidence>
<keyword evidence="2" id="KW-1133">Transmembrane helix</keyword>
<evidence type="ECO:0000313" key="4">
    <source>
        <dbReference type="EMBL" id="RLP84677.1"/>
    </source>
</evidence>
<accession>A0A3L7ANA7</accession>
<name>A0A3L7ANA7_9MICO</name>
<reference evidence="3 5" key="1">
    <citation type="submission" date="2018-10" db="EMBL/GenBank/DDBJ databases">
        <authorList>
            <person name="Li J."/>
        </authorList>
    </citation>
    <scope>NUCLEOTIDE SEQUENCE [LARGE SCALE GENOMIC DNA]</scope>
    <source>
        <strain evidence="3 5">JCM 11654</strain>
    </source>
</reference>
<keyword evidence="2" id="KW-0472">Membrane</keyword>
<comment type="caution">
    <text evidence="3">The sequence shown here is derived from an EMBL/GenBank/DDBJ whole genome shotgun (WGS) entry which is preliminary data.</text>
</comment>
<keyword evidence="2" id="KW-0812">Transmembrane</keyword>
<evidence type="ECO:0000313" key="5">
    <source>
        <dbReference type="Proteomes" id="UP000269438"/>
    </source>
</evidence>
<evidence type="ECO:0000256" key="1">
    <source>
        <dbReference type="SAM" id="MobiDB-lite"/>
    </source>
</evidence>
<dbReference type="EMBL" id="RCUY01000011">
    <property type="protein sequence ID" value="RLP80892.1"/>
    <property type="molecule type" value="Genomic_DNA"/>
</dbReference>
<dbReference type="EMBL" id="RCUY01000001">
    <property type="protein sequence ID" value="RLP84677.1"/>
    <property type="molecule type" value="Genomic_DNA"/>
</dbReference>
<dbReference type="OrthoDB" id="5187715at2"/>
<dbReference type="RefSeq" id="WP_121687152.1">
    <property type="nucleotide sequence ID" value="NZ_RCUY01000001.1"/>
</dbReference>
<evidence type="ECO:0000313" key="3">
    <source>
        <dbReference type="EMBL" id="RLP80892.1"/>
    </source>
</evidence>
<protein>
    <submittedName>
        <fullName evidence="3">Septum formation initiator family protein</fullName>
    </submittedName>
</protein>
<organism evidence="3 5">
    <name type="scientific">Mycetocola lacteus</name>
    <dbReference type="NCBI Taxonomy" id="76637"/>
    <lineage>
        <taxon>Bacteria</taxon>
        <taxon>Bacillati</taxon>
        <taxon>Actinomycetota</taxon>
        <taxon>Actinomycetes</taxon>
        <taxon>Micrococcales</taxon>
        <taxon>Microbacteriaceae</taxon>
        <taxon>Mycetocola</taxon>
    </lineage>
</organism>
<feature type="compositionally biased region" description="Basic and acidic residues" evidence="1">
    <location>
        <begin position="111"/>
        <end position="122"/>
    </location>
</feature>
<feature type="transmembrane region" description="Helical" evidence="2">
    <location>
        <begin position="20"/>
        <end position="40"/>
    </location>
</feature>
<gene>
    <name evidence="4" type="ORF">D9V34_01370</name>
    <name evidence="3" type="ORF">D9V34_13665</name>
</gene>